<reference evidence="2" key="1">
    <citation type="submission" date="2020-05" db="EMBL/GenBank/DDBJ databases">
        <authorList>
            <person name="Chiriac C."/>
            <person name="Salcher M."/>
            <person name="Ghai R."/>
            <person name="Kavagutti S V."/>
        </authorList>
    </citation>
    <scope>NUCLEOTIDE SEQUENCE</scope>
</reference>
<accession>A0A6J7WUF7</accession>
<sequence length="116" mass="13457">MTIGKANLIRPADDQELIKRLRAKKQKGNRFDSLEYEAADRIEELAKERDDYAHKLMEANNTYTEMHVEIERLSAKLAKAVAMFKAIEMWDAARGYPMPYRVRDPMRAVLAELEGK</sequence>
<organism evidence="2">
    <name type="scientific">uncultured Caudovirales phage</name>
    <dbReference type="NCBI Taxonomy" id="2100421"/>
    <lineage>
        <taxon>Viruses</taxon>
        <taxon>Duplodnaviria</taxon>
        <taxon>Heunggongvirae</taxon>
        <taxon>Uroviricota</taxon>
        <taxon>Caudoviricetes</taxon>
        <taxon>Peduoviridae</taxon>
        <taxon>Maltschvirus</taxon>
        <taxon>Maltschvirus maltsch</taxon>
    </lineage>
</organism>
<name>A0A6J7WUF7_9CAUD</name>
<protein>
    <submittedName>
        <fullName evidence="2">Uncharacterized protein</fullName>
    </submittedName>
</protein>
<gene>
    <name evidence="2" type="ORF">UFOVP233_86</name>
</gene>
<keyword evidence="1" id="KW-0175">Coiled coil</keyword>
<dbReference type="EMBL" id="LR798285">
    <property type="protein sequence ID" value="CAB5220468.1"/>
    <property type="molecule type" value="Genomic_DNA"/>
</dbReference>
<evidence type="ECO:0000256" key="1">
    <source>
        <dbReference type="SAM" id="Coils"/>
    </source>
</evidence>
<evidence type="ECO:0000313" key="2">
    <source>
        <dbReference type="EMBL" id="CAB5220468.1"/>
    </source>
</evidence>
<feature type="coiled-coil region" evidence="1">
    <location>
        <begin position="42"/>
        <end position="76"/>
    </location>
</feature>
<proteinExistence type="predicted"/>